<evidence type="ECO:0000313" key="1">
    <source>
        <dbReference type="EMBL" id="KAG9971089.1"/>
    </source>
</evidence>
<accession>A0A9P8JNV4</accession>
<name>A0A9P8JNV4_AURME</name>
<protein>
    <submittedName>
        <fullName evidence="1">Uncharacterized protein</fullName>
    </submittedName>
</protein>
<dbReference type="PANTHER" id="PTHR10039">
    <property type="entry name" value="AMELOGENIN"/>
    <property type="match status" value="1"/>
</dbReference>
<reference evidence="1" key="1">
    <citation type="journal article" date="2021" name="J Fungi (Basel)">
        <title>Virulence traits and population genomics of the black yeast Aureobasidium melanogenum.</title>
        <authorList>
            <person name="Cernosa A."/>
            <person name="Sun X."/>
            <person name="Gostincar C."/>
            <person name="Fang C."/>
            <person name="Gunde-Cimerman N."/>
            <person name="Song Z."/>
        </authorList>
    </citation>
    <scope>NUCLEOTIDE SEQUENCE</scope>
    <source>
        <strain evidence="1">EXF-9298</strain>
    </source>
</reference>
<feature type="non-terminal residue" evidence="1">
    <location>
        <position position="466"/>
    </location>
</feature>
<keyword evidence="2" id="KW-1185">Reference proteome</keyword>
<evidence type="ECO:0000313" key="2">
    <source>
        <dbReference type="Proteomes" id="UP000729357"/>
    </source>
</evidence>
<dbReference type="EMBL" id="JAHFXS010002716">
    <property type="protein sequence ID" value="KAG9971089.1"/>
    <property type="molecule type" value="Genomic_DNA"/>
</dbReference>
<sequence>MQIDLDSFTVKVDDAVQRYIKVKTAWMELSRFSVDDQARICKLLLTKSESTFLWVAFVCQEFRNLPASEVIHVISAMPEGLHRMYEKNMQLLDEACHDSNEFAIDYRKLIWTLYNLSGSPHLLELAVLAGLPTEKASDESYLIRVIRECNTFMVLADSDTVQLVHKSVEDYLHKLQSTTSGMFRLPSQDSIAKQCIMILQISLRKNIAELSELDSEAKEACLELRTKFSSMAGYSCLHWIEHITKAGVPCPEAVHGFLRQHLLHWLEAISVLGRYRLCLKHLVQFDSTLRAISKDQSITAPSAMPFTSDVKRAELHKFVRSARDFAITSRNMVERWPLQVYCSALICFASENDLNGVFDAERPNWILRCLRPKHRKWHPNPSVTLEHGHAHTPDVELSRNGEYLLTDSLESIRVWRLESPSRFIELKRTISQATEAFHLDVRPTIEGNEVKAIWAGNPEHDRLITC</sequence>
<dbReference type="AlphaFoldDB" id="A0A9P8JNV4"/>
<reference evidence="1" key="2">
    <citation type="submission" date="2021-08" db="EMBL/GenBank/DDBJ databases">
        <authorList>
            <person name="Gostincar C."/>
            <person name="Sun X."/>
            <person name="Song Z."/>
            <person name="Gunde-Cimerman N."/>
        </authorList>
    </citation>
    <scope>NUCLEOTIDE SEQUENCE</scope>
    <source>
        <strain evidence="1">EXF-9298</strain>
    </source>
</reference>
<gene>
    <name evidence="1" type="ORF">KCU98_g14079</name>
</gene>
<organism evidence="1 2">
    <name type="scientific">Aureobasidium melanogenum</name>
    <name type="common">Aureobasidium pullulans var. melanogenum</name>
    <dbReference type="NCBI Taxonomy" id="46634"/>
    <lineage>
        <taxon>Eukaryota</taxon>
        <taxon>Fungi</taxon>
        <taxon>Dikarya</taxon>
        <taxon>Ascomycota</taxon>
        <taxon>Pezizomycotina</taxon>
        <taxon>Dothideomycetes</taxon>
        <taxon>Dothideomycetidae</taxon>
        <taxon>Dothideales</taxon>
        <taxon>Saccotheciaceae</taxon>
        <taxon>Aureobasidium</taxon>
    </lineage>
</organism>
<proteinExistence type="predicted"/>
<comment type="caution">
    <text evidence="1">The sequence shown here is derived from an EMBL/GenBank/DDBJ whole genome shotgun (WGS) entry which is preliminary data.</text>
</comment>
<dbReference type="Proteomes" id="UP000729357">
    <property type="component" value="Unassembled WGS sequence"/>
</dbReference>